<gene>
    <name evidence="9" type="ORF">D5086_0000025510</name>
</gene>
<dbReference type="InterPro" id="IPR017930">
    <property type="entry name" value="Myb_dom"/>
</dbReference>
<feature type="region of interest" description="Disordered" evidence="6">
    <location>
        <begin position="1"/>
        <end position="23"/>
    </location>
</feature>
<evidence type="ECO:0000256" key="6">
    <source>
        <dbReference type="SAM" id="MobiDB-lite"/>
    </source>
</evidence>
<dbReference type="PROSITE" id="PS51294">
    <property type="entry name" value="HTH_MYB"/>
    <property type="match status" value="2"/>
</dbReference>
<dbReference type="PROSITE" id="PS50090">
    <property type="entry name" value="MYB_LIKE"/>
    <property type="match status" value="2"/>
</dbReference>
<feature type="compositionally biased region" description="Polar residues" evidence="6">
    <location>
        <begin position="257"/>
        <end position="267"/>
    </location>
</feature>
<feature type="region of interest" description="Disordered" evidence="6">
    <location>
        <begin position="234"/>
        <end position="323"/>
    </location>
</feature>
<feature type="domain" description="HTH myb-type" evidence="8">
    <location>
        <begin position="197"/>
        <end position="247"/>
    </location>
</feature>
<feature type="domain" description="Myb-like" evidence="7">
    <location>
        <begin position="137"/>
        <end position="183"/>
    </location>
</feature>
<dbReference type="SMART" id="SM00717">
    <property type="entry name" value="SANT"/>
    <property type="match status" value="2"/>
</dbReference>
<dbReference type="AlphaFoldDB" id="A0A4U5QYJ3"/>
<keyword evidence="5" id="KW-0539">Nucleus</keyword>
<dbReference type="GO" id="GO:0000981">
    <property type="term" value="F:DNA-binding transcription factor activity, RNA polymerase II-specific"/>
    <property type="evidence" value="ECO:0007669"/>
    <property type="project" value="TreeGrafter"/>
</dbReference>
<keyword evidence="3" id="KW-0805">Transcription regulation</keyword>
<evidence type="ECO:0000313" key="9">
    <source>
        <dbReference type="EMBL" id="TKS16258.1"/>
    </source>
</evidence>
<keyword evidence="2" id="KW-0677">Repeat</keyword>
<reference evidence="9" key="1">
    <citation type="submission" date="2018-10" db="EMBL/GenBank/DDBJ databases">
        <title>Population genomic analysis revealed the cold adaptation of white poplar.</title>
        <authorList>
            <person name="Liu Y.-J."/>
        </authorList>
    </citation>
    <scope>NUCLEOTIDE SEQUENCE [LARGE SCALE GENOMIC DNA]</scope>
    <source>
        <strain evidence="9">PAL-ZL1</strain>
    </source>
</reference>
<dbReference type="GO" id="GO:0005634">
    <property type="term" value="C:nucleus"/>
    <property type="evidence" value="ECO:0007669"/>
    <property type="project" value="UniProtKB-SubCell"/>
</dbReference>
<dbReference type="GO" id="GO:0000978">
    <property type="term" value="F:RNA polymerase II cis-regulatory region sequence-specific DNA binding"/>
    <property type="evidence" value="ECO:0007669"/>
    <property type="project" value="TreeGrafter"/>
</dbReference>
<evidence type="ECO:0000259" key="7">
    <source>
        <dbReference type="PROSITE" id="PS50090"/>
    </source>
</evidence>
<dbReference type="CDD" id="cd00167">
    <property type="entry name" value="SANT"/>
    <property type="match status" value="2"/>
</dbReference>
<dbReference type="EMBL" id="RCHU01000070">
    <property type="protein sequence ID" value="TKS16258.1"/>
    <property type="molecule type" value="Genomic_DNA"/>
</dbReference>
<comment type="caution">
    <text evidence="9">The sequence shown here is derived from an EMBL/GenBank/DDBJ whole genome shotgun (WGS) entry which is preliminary data.</text>
</comment>
<feature type="domain" description="HTH myb-type" evidence="8">
    <location>
        <begin position="134"/>
        <end position="187"/>
    </location>
</feature>
<dbReference type="Pfam" id="PF00249">
    <property type="entry name" value="Myb_DNA-binding"/>
    <property type="match status" value="2"/>
</dbReference>
<protein>
    <submittedName>
        <fullName evidence="9">Uncharacterized protein</fullName>
    </submittedName>
</protein>
<evidence type="ECO:0000256" key="3">
    <source>
        <dbReference type="ARBA" id="ARBA00023015"/>
    </source>
</evidence>
<dbReference type="FunFam" id="1.10.10.60:FF:000010">
    <property type="entry name" value="Transcriptional activator Myb isoform A"/>
    <property type="match status" value="1"/>
</dbReference>
<name>A0A4U5QYJ3_POPAL</name>
<keyword evidence="3" id="KW-0804">Transcription</keyword>
<feature type="compositionally biased region" description="Basic residues" evidence="6">
    <location>
        <begin position="241"/>
        <end position="254"/>
    </location>
</feature>
<dbReference type="PANTHER" id="PTHR45614">
    <property type="entry name" value="MYB PROTEIN-RELATED"/>
    <property type="match status" value="1"/>
</dbReference>
<accession>A0A4U5QYJ3</accession>
<dbReference type="Gene3D" id="1.10.10.60">
    <property type="entry name" value="Homeodomain-like"/>
    <property type="match status" value="2"/>
</dbReference>
<evidence type="ECO:0000259" key="8">
    <source>
        <dbReference type="PROSITE" id="PS51294"/>
    </source>
</evidence>
<organism evidence="9">
    <name type="scientific">Populus alba</name>
    <name type="common">White poplar</name>
    <dbReference type="NCBI Taxonomy" id="43335"/>
    <lineage>
        <taxon>Eukaryota</taxon>
        <taxon>Viridiplantae</taxon>
        <taxon>Streptophyta</taxon>
        <taxon>Embryophyta</taxon>
        <taxon>Tracheophyta</taxon>
        <taxon>Spermatophyta</taxon>
        <taxon>Magnoliopsida</taxon>
        <taxon>eudicotyledons</taxon>
        <taxon>Gunneridae</taxon>
        <taxon>Pentapetalae</taxon>
        <taxon>rosids</taxon>
        <taxon>fabids</taxon>
        <taxon>Malpighiales</taxon>
        <taxon>Salicaceae</taxon>
        <taxon>Saliceae</taxon>
        <taxon>Populus</taxon>
    </lineage>
</organism>
<sequence>MEGGGGVGGRLGNRNLQNNRPNIYPPLTAIDRFLFGQSHFTTHQNIQNNDKNKETTVSNNGSCGFYPPSGAIAAVPWQSIQETSFVDGAIGVGGDDLNWTYEGNPNGGLNGKVGVSGKSSKGIGKKTKKGSCATLIKGQWTEEEDRKLIRLVKQFGVRKWAQIAEKLDGRAGKQCRERWHNHLRPDIKVSSPFTSSRKDSWSEEEERILVGAHVKVGNRWAEIAKLIPGRTENAIKNHWNATKRRQNSRRKHKQKESQSGKTQSSILQDYIRSKNLKNASTSTQSTTTTTNTPSSSISEEPSSQNNYFLPELSESNTDDSPSLLAQACNDVDELLFIQNFFANKSKDPSTDRADMENPIMEVNSFNADPFNDSLSLDSWGSYQNNGAQQLNDGNENGFVSSSLNPKLCTNDFQAAEDHTPAYNHLHSDLYLSYLLNGASSAPCSSSTEYGCNIMDLDLEMDQTDSLNGKKEMDLIEMLFSSQFSQGSNKM</sequence>
<feature type="compositionally biased region" description="Gly residues" evidence="6">
    <location>
        <begin position="1"/>
        <end position="11"/>
    </location>
</feature>
<evidence type="ECO:0000256" key="4">
    <source>
        <dbReference type="ARBA" id="ARBA00023125"/>
    </source>
</evidence>
<dbReference type="PANTHER" id="PTHR45614:SF218">
    <property type="entry name" value="TRANSCRIPTION FACTOR MYB119-RELATED"/>
    <property type="match status" value="1"/>
</dbReference>
<proteinExistence type="predicted"/>
<feature type="compositionally biased region" description="Low complexity" evidence="6">
    <location>
        <begin position="280"/>
        <end position="305"/>
    </location>
</feature>
<dbReference type="SUPFAM" id="SSF46689">
    <property type="entry name" value="Homeodomain-like"/>
    <property type="match status" value="1"/>
</dbReference>
<evidence type="ECO:0000256" key="1">
    <source>
        <dbReference type="ARBA" id="ARBA00004123"/>
    </source>
</evidence>
<feature type="compositionally biased region" description="Low complexity" evidence="6">
    <location>
        <begin position="12"/>
        <end position="22"/>
    </location>
</feature>
<comment type="subcellular location">
    <subcellularLocation>
        <location evidence="1">Nucleus</location>
    </subcellularLocation>
</comment>
<dbReference type="InterPro" id="IPR001005">
    <property type="entry name" value="SANT/Myb"/>
</dbReference>
<dbReference type="InterPro" id="IPR009057">
    <property type="entry name" value="Homeodomain-like_sf"/>
</dbReference>
<evidence type="ECO:0000256" key="5">
    <source>
        <dbReference type="ARBA" id="ARBA00023242"/>
    </source>
</evidence>
<keyword evidence="4" id="KW-0238">DNA-binding</keyword>
<dbReference type="InterPro" id="IPR050560">
    <property type="entry name" value="MYB_TF"/>
</dbReference>
<evidence type="ECO:0000256" key="2">
    <source>
        <dbReference type="ARBA" id="ARBA00022737"/>
    </source>
</evidence>
<feature type="domain" description="Myb-like" evidence="7">
    <location>
        <begin position="193"/>
        <end position="243"/>
    </location>
</feature>